<accession>A0A8S1H8B8</accession>
<feature type="compositionally biased region" description="Basic and acidic residues" evidence="1">
    <location>
        <begin position="165"/>
        <end position="177"/>
    </location>
</feature>
<sequence length="177" mass="19015">MGTTPSYYAHSYPSATMIVHHQPPISHHVSEPQFRRASASHFTCHSATGMTSGTNSSPIHSSTSACGFGGGSGFSSQFAMPVQYYPNNVYGNGVTRSFYAPATTVSTMRNGSFSRSPTVVTVSHYSNIPSTVPSPPARQMTSPSAPEDHPPSYEAATKQIYPKFDASDRRLIDSNTM</sequence>
<comment type="caution">
    <text evidence="2">The sequence shown here is derived from an EMBL/GenBank/DDBJ whole genome shotgun (WGS) entry which is preliminary data.</text>
</comment>
<dbReference type="AlphaFoldDB" id="A0A8S1H8B8"/>
<gene>
    <name evidence="2" type="ORF">CAUJ_LOCUS6697</name>
</gene>
<dbReference type="EMBL" id="CAJGYM010000017">
    <property type="protein sequence ID" value="CAD6190778.1"/>
    <property type="molecule type" value="Genomic_DNA"/>
</dbReference>
<evidence type="ECO:0000313" key="2">
    <source>
        <dbReference type="EMBL" id="CAD6190778.1"/>
    </source>
</evidence>
<protein>
    <submittedName>
        <fullName evidence="2">Uncharacterized protein</fullName>
    </submittedName>
</protein>
<organism evidence="2 3">
    <name type="scientific">Caenorhabditis auriculariae</name>
    <dbReference type="NCBI Taxonomy" id="2777116"/>
    <lineage>
        <taxon>Eukaryota</taxon>
        <taxon>Metazoa</taxon>
        <taxon>Ecdysozoa</taxon>
        <taxon>Nematoda</taxon>
        <taxon>Chromadorea</taxon>
        <taxon>Rhabditida</taxon>
        <taxon>Rhabditina</taxon>
        <taxon>Rhabditomorpha</taxon>
        <taxon>Rhabditoidea</taxon>
        <taxon>Rhabditidae</taxon>
        <taxon>Peloderinae</taxon>
        <taxon>Caenorhabditis</taxon>
    </lineage>
</organism>
<name>A0A8S1H8B8_9PELO</name>
<feature type="region of interest" description="Disordered" evidence="1">
    <location>
        <begin position="127"/>
        <end position="177"/>
    </location>
</feature>
<evidence type="ECO:0000256" key="1">
    <source>
        <dbReference type="SAM" id="MobiDB-lite"/>
    </source>
</evidence>
<keyword evidence="3" id="KW-1185">Reference proteome</keyword>
<evidence type="ECO:0000313" key="3">
    <source>
        <dbReference type="Proteomes" id="UP000835052"/>
    </source>
</evidence>
<proteinExistence type="predicted"/>
<reference evidence="2" key="1">
    <citation type="submission" date="2020-10" db="EMBL/GenBank/DDBJ databases">
        <authorList>
            <person name="Kikuchi T."/>
        </authorList>
    </citation>
    <scope>NUCLEOTIDE SEQUENCE</scope>
    <source>
        <strain evidence="2">NKZ352</strain>
    </source>
</reference>
<dbReference type="Proteomes" id="UP000835052">
    <property type="component" value="Unassembled WGS sequence"/>
</dbReference>